<dbReference type="SUPFAM" id="SSF53822">
    <property type="entry name" value="Periplasmic binding protein-like I"/>
    <property type="match status" value="1"/>
</dbReference>
<dbReference type="Gene3D" id="3.40.50.2300">
    <property type="match status" value="2"/>
</dbReference>
<dbReference type="EMBL" id="QGUB01000008">
    <property type="protein sequence ID" value="PWW44354.1"/>
    <property type="molecule type" value="Genomic_DNA"/>
</dbReference>
<organism evidence="7 8">
    <name type="scientific">Melaminivora alkalimesophila</name>
    <dbReference type="NCBI Taxonomy" id="1165852"/>
    <lineage>
        <taxon>Bacteria</taxon>
        <taxon>Pseudomonadati</taxon>
        <taxon>Pseudomonadota</taxon>
        <taxon>Betaproteobacteria</taxon>
        <taxon>Burkholderiales</taxon>
        <taxon>Comamonadaceae</taxon>
        <taxon>Melaminivora</taxon>
    </lineage>
</organism>
<feature type="chain" id="PRO_5016436613" evidence="5">
    <location>
        <begin position="27"/>
        <end position="406"/>
    </location>
</feature>
<dbReference type="OrthoDB" id="5288800at2"/>
<proteinExistence type="inferred from homology"/>
<accession>A0A317R8D0</accession>
<keyword evidence="2" id="KW-0813">Transport</keyword>
<evidence type="ECO:0000256" key="1">
    <source>
        <dbReference type="ARBA" id="ARBA00010062"/>
    </source>
</evidence>
<evidence type="ECO:0000256" key="3">
    <source>
        <dbReference type="ARBA" id="ARBA00022729"/>
    </source>
</evidence>
<reference evidence="7 8" key="1">
    <citation type="submission" date="2018-05" db="EMBL/GenBank/DDBJ databases">
        <title>Genomic Encyclopedia of Type Strains, Phase IV (KMG-IV): sequencing the most valuable type-strain genomes for metagenomic binning, comparative biology and taxonomic classification.</title>
        <authorList>
            <person name="Goeker M."/>
        </authorList>
    </citation>
    <scope>NUCLEOTIDE SEQUENCE [LARGE SCALE GENOMIC DNA]</scope>
    <source>
        <strain evidence="7 8">DSM 26006</strain>
    </source>
</reference>
<comment type="caution">
    <text evidence="7">The sequence shown here is derived from an EMBL/GenBank/DDBJ whole genome shotgun (WGS) entry which is preliminary data.</text>
</comment>
<name>A0A317R8D0_9BURK</name>
<dbReference type="InterPro" id="IPR000709">
    <property type="entry name" value="Leu_Ile_Val-bd"/>
</dbReference>
<dbReference type="AlphaFoldDB" id="A0A317R8D0"/>
<dbReference type="RefSeq" id="WP_019373614.1">
    <property type="nucleotide sequence ID" value="NZ_ALEE01000318.1"/>
</dbReference>
<feature type="domain" description="Leucine-binding protein" evidence="6">
    <location>
        <begin position="43"/>
        <end position="384"/>
    </location>
</feature>
<evidence type="ECO:0000256" key="5">
    <source>
        <dbReference type="SAM" id="SignalP"/>
    </source>
</evidence>
<dbReference type="InterPro" id="IPR051010">
    <property type="entry name" value="BCAA_transport"/>
</dbReference>
<keyword evidence="3 5" id="KW-0732">Signal</keyword>
<dbReference type="InterPro" id="IPR028082">
    <property type="entry name" value="Peripla_BP_I"/>
</dbReference>
<evidence type="ECO:0000313" key="8">
    <source>
        <dbReference type="Proteomes" id="UP000246483"/>
    </source>
</evidence>
<sequence length="406" mass="44043">MTQAHPFLKRLAAIATAALFGTLAHAQAQPPIKIGINAPIQVQVGRDIRDGAQLAVDEINAKGGVLGRQLSMVVADETEDPEKGISAIKKLTADEKVDVLIGGYTSGVTLAQLPHITRAKTIALTVGAASPAITAKVKQNYDTNKYIFRTGVLNSLHLANGLLGYMTGFLHGELGLKKFAIVGESAKWVQDLLPYLKKSAQDKGLEIVMAETFDTGTTNFSPLLSKVKNSGAEYMVVILSHASSDILAKQWYDARVPVPYGGIDVKSQDTDFFERVGGKSLSEVAINFIVRAPLSERTLPFFEAFEGRYKREPVYTGAGAYDSVYAYADAVTRAGKLDTDAVIKALETIDMPVTTGRMQLDESHDLKAGAGLVNLLFVQWQEGGKRVIVWPKEARTGDYVKPQWMN</sequence>
<dbReference type="PANTHER" id="PTHR30483">
    <property type="entry name" value="LEUCINE-SPECIFIC-BINDING PROTEIN"/>
    <property type="match status" value="1"/>
</dbReference>
<comment type="similarity">
    <text evidence="1">Belongs to the leucine-binding protein family.</text>
</comment>
<keyword evidence="8" id="KW-1185">Reference proteome</keyword>
<gene>
    <name evidence="7" type="ORF">DFR36_10829</name>
</gene>
<dbReference type="PRINTS" id="PR00337">
    <property type="entry name" value="LEUILEVALBP"/>
</dbReference>
<dbReference type="Proteomes" id="UP000246483">
    <property type="component" value="Unassembled WGS sequence"/>
</dbReference>
<dbReference type="PANTHER" id="PTHR30483:SF6">
    <property type="entry name" value="PERIPLASMIC BINDING PROTEIN OF ABC TRANSPORTER FOR NATURAL AMINO ACIDS"/>
    <property type="match status" value="1"/>
</dbReference>
<evidence type="ECO:0000256" key="4">
    <source>
        <dbReference type="ARBA" id="ARBA00022970"/>
    </source>
</evidence>
<dbReference type="CDD" id="cd06345">
    <property type="entry name" value="PBP1_ABC_ligand_binding-like"/>
    <property type="match status" value="1"/>
</dbReference>
<protein>
    <submittedName>
        <fullName evidence="7">Amino acid/amide ABC transporter substrate-binding protein (HAAT family)</fullName>
    </submittedName>
</protein>
<evidence type="ECO:0000259" key="6">
    <source>
        <dbReference type="Pfam" id="PF13458"/>
    </source>
</evidence>
<keyword evidence="4" id="KW-0029">Amino-acid transport</keyword>
<dbReference type="GO" id="GO:0006865">
    <property type="term" value="P:amino acid transport"/>
    <property type="evidence" value="ECO:0007669"/>
    <property type="project" value="UniProtKB-KW"/>
</dbReference>
<dbReference type="Pfam" id="PF13458">
    <property type="entry name" value="Peripla_BP_6"/>
    <property type="match status" value="1"/>
</dbReference>
<feature type="signal peptide" evidence="5">
    <location>
        <begin position="1"/>
        <end position="26"/>
    </location>
</feature>
<dbReference type="InterPro" id="IPR028081">
    <property type="entry name" value="Leu-bd"/>
</dbReference>
<evidence type="ECO:0000313" key="7">
    <source>
        <dbReference type="EMBL" id="PWW44354.1"/>
    </source>
</evidence>
<evidence type="ECO:0000256" key="2">
    <source>
        <dbReference type="ARBA" id="ARBA00022448"/>
    </source>
</evidence>